<dbReference type="GO" id="GO:0045505">
    <property type="term" value="F:dynein intermediate chain binding"/>
    <property type="evidence" value="ECO:0007669"/>
    <property type="project" value="InterPro"/>
</dbReference>
<keyword evidence="8" id="KW-0067">ATP-binding</keyword>
<feature type="domain" description="AAA+ ATPase" evidence="18">
    <location>
        <begin position="3103"/>
        <end position="3256"/>
    </location>
</feature>
<dbReference type="Pfam" id="PF08393">
    <property type="entry name" value="DHC_N2"/>
    <property type="match status" value="1"/>
</dbReference>
<evidence type="ECO:0000256" key="4">
    <source>
        <dbReference type="ARBA" id="ARBA00022490"/>
    </source>
</evidence>
<dbReference type="InParanoid" id="A0A0V0R9F2"/>
<dbReference type="GO" id="GO:0005858">
    <property type="term" value="C:axonemal dynein complex"/>
    <property type="evidence" value="ECO:0007669"/>
    <property type="project" value="UniProtKB-ARBA"/>
</dbReference>
<dbReference type="PANTHER" id="PTHR22878">
    <property type="entry name" value="DYNEIN HEAVY CHAIN 6, AXONEMAL-LIKE-RELATED"/>
    <property type="match status" value="1"/>
</dbReference>
<dbReference type="InterPro" id="IPR024743">
    <property type="entry name" value="Dynein_HC_stalk"/>
</dbReference>
<dbReference type="Gene3D" id="1.10.472.130">
    <property type="match status" value="1"/>
</dbReference>
<dbReference type="Pfam" id="PF12774">
    <property type="entry name" value="AAA_6"/>
    <property type="match status" value="1"/>
</dbReference>
<feature type="coiled-coil region" evidence="16">
    <location>
        <begin position="1586"/>
        <end position="1613"/>
    </location>
</feature>
<dbReference type="Pfam" id="PF12775">
    <property type="entry name" value="AAA_7"/>
    <property type="match status" value="1"/>
</dbReference>
<dbReference type="FunFam" id="1.10.8.720:FF:000001">
    <property type="entry name" value="dynein heavy chain 7, axonemal"/>
    <property type="match status" value="1"/>
</dbReference>
<organism evidence="19 20">
    <name type="scientific">Pseudocohnilembus persalinus</name>
    <name type="common">Ciliate</name>
    <dbReference type="NCBI Taxonomy" id="266149"/>
    <lineage>
        <taxon>Eukaryota</taxon>
        <taxon>Sar</taxon>
        <taxon>Alveolata</taxon>
        <taxon>Ciliophora</taxon>
        <taxon>Intramacronucleata</taxon>
        <taxon>Oligohymenophorea</taxon>
        <taxon>Scuticociliatia</taxon>
        <taxon>Philasterida</taxon>
        <taxon>Pseudocohnilembidae</taxon>
        <taxon>Pseudocohnilembus</taxon>
    </lineage>
</organism>
<dbReference type="GO" id="GO:0051959">
    <property type="term" value="F:dynein light intermediate chain binding"/>
    <property type="evidence" value="ECO:0007669"/>
    <property type="project" value="InterPro"/>
</dbReference>
<dbReference type="GO" id="GO:0005874">
    <property type="term" value="C:microtubule"/>
    <property type="evidence" value="ECO:0007669"/>
    <property type="project" value="UniProtKB-KW"/>
</dbReference>
<dbReference type="Gene3D" id="1.20.920.20">
    <property type="match status" value="1"/>
</dbReference>
<dbReference type="Pfam" id="PF18199">
    <property type="entry name" value="Dynein_C"/>
    <property type="match status" value="1"/>
</dbReference>
<evidence type="ECO:0000256" key="2">
    <source>
        <dbReference type="ARBA" id="ARBA00004430"/>
    </source>
</evidence>
<dbReference type="Gene3D" id="1.20.58.1120">
    <property type="match status" value="1"/>
</dbReference>
<keyword evidence="11 16" id="KW-0175">Coiled coil</keyword>
<dbReference type="SUPFAM" id="SSF52540">
    <property type="entry name" value="P-loop containing nucleoside triphosphate hydrolases"/>
    <property type="match status" value="4"/>
</dbReference>
<evidence type="ECO:0000256" key="13">
    <source>
        <dbReference type="ARBA" id="ARBA00023175"/>
    </source>
</evidence>
<feature type="compositionally biased region" description="Basic and acidic residues" evidence="17">
    <location>
        <begin position="649"/>
        <end position="663"/>
    </location>
</feature>
<dbReference type="InterPro" id="IPR042219">
    <property type="entry name" value="AAA_lid_11_sf"/>
</dbReference>
<dbReference type="Proteomes" id="UP000054937">
    <property type="component" value="Unassembled WGS sequence"/>
</dbReference>
<dbReference type="EMBL" id="LDAU01000006">
    <property type="protein sequence ID" value="KRX11121.1"/>
    <property type="molecule type" value="Genomic_DNA"/>
</dbReference>
<evidence type="ECO:0000256" key="9">
    <source>
        <dbReference type="ARBA" id="ARBA00022846"/>
    </source>
</evidence>
<evidence type="ECO:0000256" key="10">
    <source>
        <dbReference type="ARBA" id="ARBA00023017"/>
    </source>
</evidence>
<evidence type="ECO:0000256" key="6">
    <source>
        <dbReference type="ARBA" id="ARBA00022737"/>
    </source>
</evidence>
<evidence type="ECO:0000256" key="3">
    <source>
        <dbReference type="ARBA" id="ARBA00008887"/>
    </source>
</evidence>
<dbReference type="InterPro" id="IPR027417">
    <property type="entry name" value="P-loop_NTPase"/>
</dbReference>
<feature type="coiled-coil region" evidence="16">
    <location>
        <begin position="3958"/>
        <end position="4020"/>
    </location>
</feature>
<feature type="region of interest" description="Disordered" evidence="17">
    <location>
        <begin position="940"/>
        <end position="960"/>
    </location>
</feature>
<evidence type="ECO:0000256" key="1">
    <source>
        <dbReference type="ARBA" id="ARBA00004230"/>
    </source>
</evidence>
<dbReference type="Gene3D" id="1.20.140.100">
    <property type="entry name" value="Dynein heavy chain, N-terminal domain 2"/>
    <property type="match status" value="1"/>
</dbReference>
<dbReference type="Pfam" id="PF12781">
    <property type="entry name" value="AAA_9"/>
    <property type="match status" value="1"/>
</dbReference>
<dbReference type="InterPro" id="IPR043157">
    <property type="entry name" value="Dynein_AAA1S"/>
</dbReference>
<dbReference type="InterPro" id="IPR035699">
    <property type="entry name" value="AAA_6"/>
</dbReference>
<dbReference type="InterPro" id="IPR013602">
    <property type="entry name" value="Dynein_heavy_linker"/>
</dbReference>
<keyword evidence="15" id="KW-0966">Cell projection</keyword>
<dbReference type="SMART" id="SM00382">
    <property type="entry name" value="AAA"/>
    <property type="match status" value="3"/>
</dbReference>
<proteinExistence type="inferred from homology"/>
<dbReference type="GO" id="GO:0005524">
    <property type="term" value="F:ATP binding"/>
    <property type="evidence" value="ECO:0007669"/>
    <property type="project" value="UniProtKB-KW"/>
</dbReference>
<keyword evidence="14" id="KW-0206">Cytoskeleton</keyword>
<evidence type="ECO:0000256" key="17">
    <source>
        <dbReference type="SAM" id="MobiDB-lite"/>
    </source>
</evidence>
<dbReference type="InterPro" id="IPR026983">
    <property type="entry name" value="DHC"/>
</dbReference>
<feature type="domain" description="AAA+ ATPase" evidence="18">
    <location>
        <begin position="2457"/>
        <end position="2596"/>
    </location>
</feature>
<dbReference type="OMA" id="CIEWQRY"/>
<dbReference type="PANTHER" id="PTHR22878:SF70">
    <property type="entry name" value="DYNEIN HEAVY CHAIN 2, AXONEMAL"/>
    <property type="match status" value="1"/>
</dbReference>
<dbReference type="FunFam" id="3.40.50.300:FF:001328">
    <property type="entry name" value="Dynein heavy chain 6, axonemal"/>
    <property type="match status" value="1"/>
</dbReference>
<dbReference type="Pfam" id="PF22597">
    <property type="entry name" value="DYN_lid"/>
    <property type="match status" value="1"/>
</dbReference>
<feature type="coiled-coil region" evidence="16">
    <location>
        <begin position="2000"/>
        <end position="2033"/>
    </location>
</feature>
<sequence length="5164" mass="601705">MAENKPDDERKRAQESNNILEKLIKLDKKHSNFELYEPKIDIRLRVKNVLPNSNSMLSQIHQEQGFRFFWKHLSNYYFRKLEKPELDRLEFLQAYINQPMNDIKGYVPNFSNFEAFDYYFTEKIKTQYTDASTSQLNYENLMKQIQLSFLIGTISLKQKLPKKKLDDLKKLKDKCKINKDLKKRGMKAMLQDEQQKLDEILKPQLYDGIYDEKALDEDPEIKKLKQQLKDINQQNHKYLKQLQTRVKYEVQSYSKSIVPQILYTINNDENEEKLNNDKYRKEIIAKQNLYHSPQYTIPQLEFVRKEIIRLDLKQVAESIVMISQVQKVHKGYEYEVLFEEALNPKNFWISENQLLTLNKELNSILEHDLFQFYNVPQKTMYSHTCHHFAGIQYIYHNRSKQNQYKKHPKMLDFIKKKINQNEPFVKKEFDSCHQCQKLFHKRNLIKCNYKSSTMGLPILNQDPVGQGIELDNMPSQSYVNRKRSNYSQFLKKADGELVCKRKYCRTCLKQYDPLITVNFYKSDWICPFCNGACFCTRCQRLDMIQRLKSIYNHLGGDVNQVSKECLSESYLKPTEEDRRNFLNEITKIRLKEFAQLNKIRLDLEKLRLLTSQTCRREKLKMLIQQLKHKLFQEKMKCSESQQTQNKINKIQEQKKTKEIEKLRKLNNGKPQSSKLQKTKESVQKQDQKKKKPQKLEEQEQEQQEEQFQEQEYTDSEEYESAENSDSENEEQDEEELETENEISSSEEEEESLEEESQEEEEEIESEEEQEQDESSKQQEEEQNLQNGVSQTPKKRKRHAYYTGKRRKSRTSRGDQNGGSQQNQLDVQSKTIKESQSTILDLGALGQIKKQAPKTREQKGKLFFYPQKQIKRLRSTSNNQHSVNSSLNKGKLPKLQTQNELENKLNDSLKRNQLLDPLQIMGQKNQQENLTDSQNLQKKIFQQQQQQSLQIRPSTGNQRGIRPNQKFLKIQAQQQNVQMRIQRSITESLRENYLDKSNIKRPIVYNQQQKQQQQFRNDNQEQQQFQYQQQQQKEQMYEQQLQQQQQFQQQFQQQQYEEEENYSPHKRLVKPKEYLVDSELLGAGTDPLAREGQFSLLADKAENLINPNFVKPNQMKIRFPPLLNQFSRTIASPISEMKFNLNPSMRIGSNITPSAKLFYLDINDKCVKVAKVNNNNSYFQANNEFLKIPATLEEELLFRVHKIKNPELEKKVRAKKICYERYMQYIEQEIKREHVAPVNENQLENILELLPRKLKLSDKNINILVQDMFTEVAEDYYNAIRKSILDYVLKNEEEKLRLGIMEVFNPVPVYGERVYNGIESDPSWHDSVVMAIVQMYDKLVICNSATQDIQENWYSEDQVKMQLYDFFPQQSNDNENYYNEDNFFDKFFTIDHFLNRQNELIKNAKENINGPFTQTIEKIYRQVKLQIGDQDKYAQLFYDSTAILISNLLRTHVTDALEKYLEFFEKFNQENPRTPLQVISEENQNYLKSKMEQSFLQIELQDYQQKEIIFNDQFFSNGETPGIQDQILELLDEIVKITHGILRPEHSLAKTDKQELLAIPMKNQNDLQGDKAGECDATYFHVRRKIRQILQKNLENAEKSLEIYNQYAHILQQEQRVENFIKSKPDRKSYSDLINEYQKLYQEVYDNLPFFIRLNMVIVNGVQVKKKYLSTINKLIQKLQEEGIQKQIFDLNKEIQQEISQLIDIISKTADSTEILVGLEKKVDEIRTVDEKKLMAKYKELCNWLSYYLNQTILKDENQLKEVVKDNENELKVVYLVSESLFSMMETVEKEDIRLKDERERYENNLKKDKAQLNREIQEFLEQIQELKSLSVRFTARETNNKIKKYNKDLEEMTEKKSVINNDESLMGWEETEFPVLEQATQFLKPYEELWSLAQDFEDNYTSWTKDNLFKLDPEFIESETKRMFQTCMKLNFAFSTEAQAQGGDPKTKGKMFGPKVIVDELLQEIREFQKSVPIIRCLCNPGLKPRHWEEISNIVGITINAEKEQNLSKLQRAIDLEQHLEQLEEISENASKEYSIENILNKMLNDWANVILELKVWKETGTSIAVGTSIEEIQQILDDQIVKTQTMKSSPFAKIFEQQIKDWEDWLNFCLSFSEMIIKVQGTWIYLEPIFSSPDIIKRLPFEGKKFQEVDNSWRELISFISQTPEVTAFTKNRGLLDQLNMCRDNLDIVLKGLNAYLEAKRGGFPRFYFLSNDELLEILSETKDPLKVQPHLKKCFEGIQKLQFDPEKQVLGMYSTEKEYVDFIQPVNTAAAQGNVEEWLQQTEEQMIQAVHQQIGIAFEEYAKRQRDQWVRNRCGQAVLTVSMVYWTIESEKAIEQGVQGVQMHLEQLQNGIEDIVNLVRSDISKLDRCTIEALIVLDVHNKDVIAKLAEAQVDKVQEFLWQSQMRYYWEDRNIAVRIINAFVDYNYEYLGNSSRLVITPLTDRCYRTLCGAVHLNYGGAPEGPAGTGKTETVKDLAKALARQCVVFNCSDGLDYKAMAKFFKGLASTGAWSCFDEFNRIDLEVLSVIAQQILTIQLARAAGKKRFLFEDAEIPLKPTCNVFITMNPGYAGRSELPDNLKALFRPVAMMVPDYAMIAEIVLYSFGFSDARNLARKIVTTYTLCSEQLSSQDHYDYGMRAVKSVLTAAGNLKRKYPQQNESILMLRAINEVNLAKFLAYDIPLFKGITSDLFPKVELPEIDYTDMFQALEESFAEMQLQNVEYFVQKIIQIYEMILVRHGLMVVGSPFSGKTKALESLASALTKLNERKQMEEKKTQICIVNPKSIPMKYLYGFNDEVSQDWTDGVLAVKFRNFSKEESEDRKWLVFDGPVDAIWIENMNTVLDDNKKLCLMSGEIIQMSNTMNLIFEPMDLAVASPATVSRCGMIFMEPQLMGWRPLYDSWKRNLPKSLSEIDVLEIDALTDMMIDEGLEFVSKKCNQISPCQGQNLVQTFLRFFGYLLEEYNDQAFYDQFKEIKYIHQDLANKFVFAFIWGIGGAVTTEHKKQFDIFTKKLASGDLAKEDNQQQQQQKKKKITIPDRGSLFDYKLEDKSQLDNMKYKEWTKWIDTIELVPIPAKSAVQSILVDTTDTVRYSYIIDLHIQKQFPMLFCGPTGTGKSTYIKKQISNLNPKKYLNIEIGFSAQTTCSQTQDIIDSKMDRRRKGVFGPKVGKAVFFVDDLNMPQKEYYGAQPPIEILRQLLDQGGWYDNKDKEKPFKKIVDQVLIAAMGPPGGGRTFITPRILRHFSLISIVEFDSDTMNRIFGTILDWYLKSNNFTQEVQKMSHKIISATQEMYKHAINELLPTPMKSHYLFNLRDFAKVIFGICMIEKDKLQTPEEMTRLWLHEVWRIFADRLINDEDRMVVLDKAISTVTRTLGQNFNNVFQYLDKPDKDGNYDQVINQIDEIRSLVWSDILTPQGAPKRHYQEIKDYQQLQASIEEQLANYNMMSEQPMDLVMFNFAIEHLLIISRILKTPGGNALLVGIGGSGRQSLTKLASHIMDYKVFQIEISKQYGKQEWQDDIKLFMKNAGQDKPTVFLFTDSQIKHESFVEDINNLLNTSEVPNLFLPEEKAELVELVRKTIKTGNNQQELTPNALYNQFIKKVSQNLHIVLAFSPIGGAFRTRVRMFPSLVNCCTIDWFNEWPQDALESVARKFISEITLEEEIKQSCIEVLQYFHQQTIQQSDSFYQKLRRKYYVTPTSYIEMIVLFKELLETHRHKVTDDQTKYVNGYDKIISTEKTIGEMQVTIEEMIPQLEQAQIDTEKKKKEVEEQKVEADKLAEIIAQEQEVVQKAVDEANVIKFDCEKALEEAMPALQAAENALKVLSKNDIDQMKSMKNPPQPVKTVMQALCLILYPNPTEKKKNPDTLKLEVDWWSASLKLLGNPRLLQDLLDYDKENMDEKIVKNLGKFLNDPENQGKLEPAVVANASKACECIISWINGIYNFYFVNKKVIPKKQALQESEAKVKSLNSTLAQKQAELNKAQQKVDNLNRELEITTNNAIRLENQYKDYTAQLERAKILIQSLGGEKDRWFDLGKILGEEFKKLTGNILVSAGVIAYLGAFTQAYRAQIINDWAEQVKEKAIPSSETYSLQLILGNPVKIRQWNIDGLPSDEFSIQNSIVAFTSRRWPLFIDPQGQANKWIKKMESEAQLSIIKLSDSDYLRTLENCIQFGNPVLLENVGEELDPTLTPILLKQTYKKGNTTYLKLGDQTLQYQKSFRFYITTKYRNPHYLPETSTKVTLINFMITYEGLNDQLLGILVKKEKPELEQEKERLILESADNKRQLFEIEEQILNVLKESQKILSDEKAINILTASKEKSNSIEEQQKIAEVTEKEIDEARKGYLEASQDASCLFFAISDLVNIDPMYQYSLTYYIDLFSGAIDMSEKSNTLSVRLVNLKEYFLYSLYSNICRSLFEKDKLLLSFLLCCRLQEFHKEIQGDDLRFLLTGGLALDDENSPPKPENQDWISQKMWLEFCRLSKTEGYQALEPQNFAENLEEWKEIYDSPEPHNLPLPEKIRDKFDNFQKLCILRTIRIDKLIPAIFDYVVKSLGQKFIEPPPFDLANIYKDSTCLTPLIFILSPGSDPFAQLNNFAVNKKKEIVSISLGQGQGPAAQRIIEEGKTTGKWVVLQNCHLAVSWMSTLEKICEELTNQNTVQDFRLWLTSYPSDKFPQTILQSGVKMTTEAPKGLKQNLIGSYLTDPINREEFFNGCAQPKFFHRLCYSLCFFHAVIQERRKYGSLGWNIPYEFNESDLRISVRQLHMFLNEMDDAVIPFDALKYLTGQCNYGGRVTDDKDRLLLVTLLEDYYNNNAAREPGYQFYVDPNYVIPDGSSLEEYKNAIRELPHTSNPEIFGFHSNADITKDINETNMLLDSLLLTSGASGGDGGSTDEILAQLVQNIQISPEFNLEEASLKYPVQYNESMNTVLVQELTRFNKLIKVVRSSLRDIALSLAGKILMSPELEQATKSMLDGKVPQLWMNKSYPSLKPLGGYVKNLKQRIQFFQDWLDNGIPQNFWISGFYFTQSFLTGVLQNFARKYEIPIDEIKFDFEVQKSEPQEKPEDGAYVYGLFIEGAKWDYDNMILNESDPKVLFVNCPFILLKPMHHADIQKYKCYECPVYKTSARRGTLSTTGHSTNFVMKMKLPSEKSYKHWIKRGVALLTQLDD</sequence>
<dbReference type="FunFam" id="1.10.8.1220:FF:000001">
    <property type="entry name" value="Dynein axonemal heavy chain 5"/>
    <property type="match status" value="1"/>
</dbReference>
<dbReference type="FunFam" id="1.20.920.20:FF:000001">
    <property type="entry name" value="dynein heavy chain 2, axonemal"/>
    <property type="match status" value="1"/>
</dbReference>
<keyword evidence="7" id="KW-0547">Nucleotide-binding</keyword>
<keyword evidence="6" id="KW-0677">Repeat</keyword>
<feature type="compositionally biased region" description="Polar residues" evidence="17">
    <location>
        <begin position="874"/>
        <end position="887"/>
    </location>
</feature>
<dbReference type="FunFam" id="3.20.180.20:FF:000003">
    <property type="entry name" value="Dynein heavy chain 12, axonemal"/>
    <property type="match status" value="1"/>
</dbReference>
<keyword evidence="19" id="KW-0378">Hydrolase</keyword>
<evidence type="ECO:0000259" key="18">
    <source>
        <dbReference type="SMART" id="SM00382"/>
    </source>
</evidence>
<dbReference type="Gene3D" id="1.10.8.1220">
    <property type="match status" value="1"/>
</dbReference>
<dbReference type="FunFam" id="1.20.140.100:FF:000001">
    <property type="entry name" value="dynein heavy chain 17, axonemal"/>
    <property type="match status" value="1"/>
</dbReference>
<keyword evidence="4" id="KW-0963">Cytoplasm</keyword>
<dbReference type="Gene3D" id="3.40.50.300">
    <property type="entry name" value="P-loop containing nucleotide triphosphate hydrolases"/>
    <property type="match status" value="5"/>
</dbReference>
<comment type="caution">
    <text evidence="19">The sequence shown here is derived from an EMBL/GenBank/DDBJ whole genome shotgun (WGS) entry which is preliminary data.</text>
</comment>
<evidence type="ECO:0000256" key="8">
    <source>
        <dbReference type="ARBA" id="ARBA00022840"/>
    </source>
</evidence>
<dbReference type="Pfam" id="PF17852">
    <property type="entry name" value="Dynein_AAA_lid"/>
    <property type="match status" value="1"/>
</dbReference>
<feature type="compositionally biased region" description="Low complexity" evidence="17">
    <location>
        <begin position="940"/>
        <end position="950"/>
    </location>
</feature>
<dbReference type="FunFam" id="3.40.50.300:FF:000044">
    <property type="entry name" value="Dynein heavy chain 5, axonemal"/>
    <property type="match status" value="1"/>
</dbReference>
<protein>
    <submittedName>
        <fullName evidence="19">p-loop containing nucleoside triphosphate hydrolase</fullName>
    </submittedName>
</protein>
<dbReference type="Gene3D" id="1.20.920.30">
    <property type="match status" value="1"/>
</dbReference>
<keyword evidence="10" id="KW-0243">Dynein</keyword>
<dbReference type="FunFam" id="3.10.490.20:FF:000001">
    <property type="entry name" value="dynein heavy chain 7, axonemal"/>
    <property type="match status" value="1"/>
</dbReference>
<evidence type="ECO:0000313" key="20">
    <source>
        <dbReference type="Proteomes" id="UP000054937"/>
    </source>
</evidence>
<dbReference type="Gene3D" id="3.10.490.20">
    <property type="match status" value="1"/>
</dbReference>
<dbReference type="FunFam" id="3.40.50.300:FF:000362">
    <property type="entry name" value="Dynein, axonemal, heavy chain 6"/>
    <property type="match status" value="1"/>
</dbReference>
<dbReference type="Gene3D" id="3.20.180.20">
    <property type="entry name" value="Dynein heavy chain, N-terminal domain 2"/>
    <property type="match status" value="1"/>
</dbReference>
<keyword evidence="20" id="KW-1185">Reference proteome</keyword>
<gene>
    <name evidence="19" type="ORF">PPERSA_10888</name>
</gene>
<keyword evidence="12" id="KW-0969">Cilium</keyword>
<dbReference type="InterPro" id="IPR004273">
    <property type="entry name" value="Dynein_heavy_D6_P-loop"/>
</dbReference>
<evidence type="ECO:0000256" key="15">
    <source>
        <dbReference type="ARBA" id="ARBA00023273"/>
    </source>
</evidence>
<dbReference type="Gene3D" id="1.10.287.2620">
    <property type="match status" value="1"/>
</dbReference>
<evidence type="ECO:0000256" key="7">
    <source>
        <dbReference type="ARBA" id="ARBA00022741"/>
    </source>
</evidence>
<dbReference type="Gene3D" id="1.10.8.720">
    <property type="entry name" value="Region D6 of dynein motor"/>
    <property type="match status" value="1"/>
</dbReference>
<dbReference type="InterPro" id="IPR042222">
    <property type="entry name" value="Dynein_2_N"/>
</dbReference>
<dbReference type="InterPro" id="IPR024317">
    <property type="entry name" value="Dynein_heavy_chain_D4_dom"/>
</dbReference>
<dbReference type="FunFam" id="1.20.920.30:FF:000002">
    <property type="entry name" value="Dynein axonemal heavy chain 3"/>
    <property type="match status" value="1"/>
</dbReference>
<dbReference type="Pfam" id="PF03028">
    <property type="entry name" value="Dynein_heavy"/>
    <property type="match status" value="1"/>
</dbReference>
<dbReference type="InterPro" id="IPR041228">
    <property type="entry name" value="Dynein_C"/>
</dbReference>
<dbReference type="OrthoDB" id="5593012at2759"/>
<feature type="coiled-coil region" evidence="16">
    <location>
        <begin position="1784"/>
        <end position="1862"/>
    </location>
</feature>
<name>A0A0V0R9F2_PSEPJ</name>
<feature type="domain" description="AAA+ ATPase" evidence="18">
    <location>
        <begin position="2738"/>
        <end position="2893"/>
    </location>
</feature>
<dbReference type="Pfam" id="PF12777">
    <property type="entry name" value="MT"/>
    <property type="match status" value="1"/>
</dbReference>
<dbReference type="InterPro" id="IPR003593">
    <property type="entry name" value="AAA+_ATPase"/>
</dbReference>
<dbReference type="FunFam" id="1.10.8.710:FF:000004">
    <property type="entry name" value="Dynein axonemal heavy chain 6"/>
    <property type="match status" value="1"/>
</dbReference>
<dbReference type="GO" id="GO:0070286">
    <property type="term" value="P:axonemal dynein complex assembly"/>
    <property type="evidence" value="ECO:0007669"/>
    <property type="project" value="UniProtKB-ARBA"/>
</dbReference>
<comment type="subcellular location">
    <subcellularLocation>
        <location evidence="1">Cell projection</location>
        <location evidence="1">Cilium</location>
        <location evidence="1">Flagellum</location>
    </subcellularLocation>
    <subcellularLocation>
        <location evidence="2">Cytoplasm</location>
        <location evidence="2">Cytoskeleton</location>
        <location evidence="2">Cilium axoneme</location>
    </subcellularLocation>
</comment>
<dbReference type="FunFam" id="1.10.287.2620:FF:000002">
    <property type="entry name" value="Dynein heavy chain 2, axonemal"/>
    <property type="match status" value="1"/>
</dbReference>
<keyword evidence="9" id="KW-0282">Flagellum</keyword>
<keyword evidence="13" id="KW-0505">Motor protein</keyword>
<feature type="compositionally biased region" description="Basic residues" evidence="17">
    <location>
        <begin position="792"/>
        <end position="810"/>
    </location>
</feature>
<reference evidence="19 20" key="1">
    <citation type="journal article" date="2015" name="Sci. Rep.">
        <title>Genome of the facultative scuticociliatosis pathogen Pseudocohnilembus persalinus provides insight into its virulence through horizontal gene transfer.</title>
        <authorList>
            <person name="Xiong J."/>
            <person name="Wang G."/>
            <person name="Cheng J."/>
            <person name="Tian M."/>
            <person name="Pan X."/>
            <person name="Warren A."/>
            <person name="Jiang C."/>
            <person name="Yuan D."/>
            <person name="Miao W."/>
        </authorList>
    </citation>
    <scope>NUCLEOTIDE SEQUENCE [LARGE SCALE GENOMIC DNA]</scope>
    <source>
        <strain evidence="19">36N120E</strain>
    </source>
</reference>
<dbReference type="Pfam" id="PF12780">
    <property type="entry name" value="AAA_8"/>
    <property type="match status" value="1"/>
</dbReference>
<dbReference type="GO" id="GO:0060294">
    <property type="term" value="P:cilium movement involved in cell motility"/>
    <property type="evidence" value="ECO:0007669"/>
    <property type="project" value="UniProtKB-ARBA"/>
</dbReference>
<dbReference type="InterPro" id="IPR041658">
    <property type="entry name" value="AAA_lid_11"/>
</dbReference>
<evidence type="ECO:0000256" key="12">
    <source>
        <dbReference type="ARBA" id="ARBA00023069"/>
    </source>
</evidence>
<comment type="similarity">
    <text evidence="3">Belongs to the dynein heavy chain family.</text>
</comment>
<evidence type="ECO:0000256" key="5">
    <source>
        <dbReference type="ARBA" id="ARBA00022701"/>
    </source>
</evidence>
<dbReference type="GO" id="GO:0031514">
    <property type="term" value="C:motile cilium"/>
    <property type="evidence" value="ECO:0007669"/>
    <property type="project" value="UniProtKB-SubCell"/>
</dbReference>
<feature type="region of interest" description="Disordered" evidence="17">
    <location>
        <begin position="870"/>
        <end position="894"/>
    </location>
</feature>
<evidence type="ECO:0000256" key="16">
    <source>
        <dbReference type="SAM" id="Coils"/>
    </source>
</evidence>
<dbReference type="GO" id="GO:0016787">
    <property type="term" value="F:hydrolase activity"/>
    <property type="evidence" value="ECO:0007669"/>
    <property type="project" value="UniProtKB-KW"/>
</dbReference>
<feature type="coiled-coil region" evidence="16">
    <location>
        <begin position="3751"/>
        <end position="3788"/>
    </location>
</feature>
<dbReference type="FunFam" id="3.40.50.300:FF:002141">
    <property type="entry name" value="Dynein heavy chain"/>
    <property type="match status" value="1"/>
</dbReference>
<feature type="region of interest" description="Disordered" evidence="17">
    <location>
        <begin position="641"/>
        <end position="833"/>
    </location>
</feature>
<dbReference type="GO" id="GO:0008569">
    <property type="term" value="F:minus-end-directed microtubule motor activity"/>
    <property type="evidence" value="ECO:0007669"/>
    <property type="project" value="InterPro"/>
</dbReference>
<accession>A0A0V0R9F2</accession>
<feature type="compositionally biased region" description="Acidic residues" evidence="17">
    <location>
        <begin position="698"/>
        <end position="772"/>
    </location>
</feature>
<keyword evidence="5" id="KW-0493">Microtubule</keyword>
<dbReference type="InterPro" id="IPR043160">
    <property type="entry name" value="Dynein_C_barrel"/>
</dbReference>
<dbReference type="Gene3D" id="1.20.1270.280">
    <property type="match status" value="1"/>
</dbReference>
<dbReference type="Pfam" id="PF18198">
    <property type="entry name" value="AAA_lid_11"/>
    <property type="match status" value="1"/>
</dbReference>
<dbReference type="FunFam" id="1.20.1270.280:FF:000001">
    <property type="entry name" value="dynein heavy chain 7, axonemal"/>
    <property type="match status" value="1"/>
</dbReference>
<dbReference type="InterPro" id="IPR035706">
    <property type="entry name" value="AAA_9"/>
</dbReference>
<dbReference type="FunFam" id="3.40.50.300:FF:000223">
    <property type="entry name" value="Dynein heavy chain 3, axonemal"/>
    <property type="match status" value="1"/>
</dbReference>
<feature type="compositionally biased region" description="Basic and acidic residues" evidence="17">
    <location>
        <begin position="677"/>
        <end position="686"/>
    </location>
</feature>
<dbReference type="Gene3D" id="1.10.8.710">
    <property type="match status" value="1"/>
</dbReference>
<dbReference type="InterPro" id="IPR042228">
    <property type="entry name" value="Dynein_linker_3"/>
</dbReference>
<dbReference type="InterPro" id="IPR041466">
    <property type="entry name" value="Dynein_AAA5_ext"/>
</dbReference>
<evidence type="ECO:0000256" key="11">
    <source>
        <dbReference type="ARBA" id="ARBA00023054"/>
    </source>
</evidence>
<evidence type="ECO:0000256" key="14">
    <source>
        <dbReference type="ARBA" id="ARBA00023212"/>
    </source>
</evidence>
<dbReference type="FunFam" id="1.20.58.1120:FF:000001">
    <property type="entry name" value="dynein heavy chain 2, axonemal"/>
    <property type="match status" value="1"/>
</dbReference>
<dbReference type="InterPro" id="IPR054354">
    <property type="entry name" value="DYNC2H1-like_lid"/>
</dbReference>
<evidence type="ECO:0000313" key="19">
    <source>
        <dbReference type="EMBL" id="KRX11121.1"/>
    </source>
</evidence>
<feature type="compositionally biased region" description="Polar residues" evidence="17">
    <location>
        <begin position="813"/>
        <end position="833"/>
    </location>
</feature>